<proteinExistence type="inferred from homology"/>
<keyword evidence="2" id="KW-0560">Oxidoreductase</keyword>
<comment type="similarity">
    <text evidence="1">Belongs to the short-chain dehydrogenases/reductases (SDR) family.</text>
</comment>
<dbReference type="PANTHER" id="PTHR24321:SF8">
    <property type="entry name" value="ESTRADIOL 17-BETA-DEHYDROGENASE 8-RELATED"/>
    <property type="match status" value="1"/>
</dbReference>
<dbReference type="Proteomes" id="UP001056384">
    <property type="component" value="Chromosome 6"/>
</dbReference>
<gene>
    <name evidence="3" type="ORF">Slin15195_G075630</name>
</gene>
<dbReference type="AlphaFoldDB" id="A0A9Q9ARU1"/>
<dbReference type="InterPro" id="IPR036291">
    <property type="entry name" value="NAD(P)-bd_dom_sf"/>
</dbReference>
<dbReference type="Gene3D" id="3.40.50.720">
    <property type="entry name" value="NAD(P)-binding Rossmann-like Domain"/>
    <property type="match status" value="1"/>
</dbReference>
<accession>A0A9Q9ARU1</accession>
<sequence length="279" mass="29129">MSQKHVVVIIGASGIGLAAARRIAGDRTIVLGARSQTTRDTAKEALQAEGHTVKTIEVHVSDHASVKAFAHQAASIGTIDVVVHTAGVSPMTAESTEEIIQVDLLGAAYVIDAFQEFAVQGTSVICISSMSAHMTFALPPVSVAELINHEEYKQVLPTAGHQAYAFAKYANNLRVQGAAMAYGEKGARINSISPGVIMTKMGHQELEGEMASGIEAVIGASPLKRAATPADVANTIAFLAGQESSYITGSDLKVDGGSVASTRWLLYSDGLPREQTSAA</sequence>
<dbReference type="Pfam" id="PF13561">
    <property type="entry name" value="adh_short_C2"/>
    <property type="match status" value="1"/>
</dbReference>
<dbReference type="GO" id="GO:0016491">
    <property type="term" value="F:oxidoreductase activity"/>
    <property type="evidence" value="ECO:0007669"/>
    <property type="project" value="UniProtKB-KW"/>
</dbReference>
<evidence type="ECO:0000313" key="4">
    <source>
        <dbReference type="Proteomes" id="UP001056384"/>
    </source>
</evidence>
<reference evidence="3" key="1">
    <citation type="submission" date="2022-06" db="EMBL/GenBank/DDBJ databases">
        <title>Complete genome sequences of two strains of the flax pathogen Septoria linicola.</title>
        <authorList>
            <person name="Lapalu N."/>
            <person name="Simon A."/>
            <person name="Demenou B."/>
            <person name="Paumier D."/>
            <person name="Guillot M.-P."/>
            <person name="Gout L."/>
            <person name="Valade R."/>
        </authorList>
    </citation>
    <scope>NUCLEOTIDE SEQUENCE</scope>
    <source>
        <strain evidence="3">SE15195</strain>
    </source>
</reference>
<dbReference type="Pfam" id="PF00106">
    <property type="entry name" value="adh_short"/>
    <property type="match status" value="1"/>
</dbReference>
<dbReference type="InterPro" id="IPR002347">
    <property type="entry name" value="SDR_fam"/>
</dbReference>
<dbReference type="EMBL" id="CP099423">
    <property type="protein sequence ID" value="USW54244.1"/>
    <property type="molecule type" value="Genomic_DNA"/>
</dbReference>
<evidence type="ECO:0000256" key="1">
    <source>
        <dbReference type="ARBA" id="ARBA00006484"/>
    </source>
</evidence>
<dbReference type="PANTHER" id="PTHR24321">
    <property type="entry name" value="DEHYDROGENASES, SHORT CHAIN"/>
    <property type="match status" value="1"/>
</dbReference>
<organism evidence="3 4">
    <name type="scientific">Septoria linicola</name>
    <dbReference type="NCBI Taxonomy" id="215465"/>
    <lineage>
        <taxon>Eukaryota</taxon>
        <taxon>Fungi</taxon>
        <taxon>Dikarya</taxon>
        <taxon>Ascomycota</taxon>
        <taxon>Pezizomycotina</taxon>
        <taxon>Dothideomycetes</taxon>
        <taxon>Dothideomycetidae</taxon>
        <taxon>Mycosphaerellales</taxon>
        <taxon>Mycosphaerellaceae</taxon>
        <taxon>Septoria</taxon>
    </lineage>
</organism>
<evidence type="ECO:0000313" key="3">
    <source>
        <dbReference type="EMBL" id="USW54244.1"/>
    </source>
</evidence>
<dbReference type="SUPFAM" id="SSF51735">
    <property type="entry name" value="NAD(P)-binding Rossmann-fold domains"/>
    <property type="match status" value="1"/>
</dbReference>
<protein>
    <submittedName>
        <fullName evidence="3">Short-chain dehydrogenase/reductase SDR, NAD(P)-binding domain superfamily</fullName>
    </submittedName>
</protein>
<evidence type="ECO:0000256" key="2">
    <source>
        <dbReference type="ARBA" id="ARBA00023002"/>
    </source>
</evidence>
<keyword evidence="4" id="KW-1185">Reference proteome</keyword>
<dbReference type="PRINTS" id="PR00081">
    <property type="entry name" value="GDHRDH"/>
</dbReference>
<name>A0A9Q9ARU1_9PEZI</name>
<dbReference type="CDD" id="cd05233">
    <property type="entry name" value="SDR_c"/>
    <property type="match status" value="1"/>
</dbReference>